<dbReference type="InterPro" id="IPR001128">
    <property type="entry name" value="Cyt_P450"/>
</dbReference>
<evidence type="ECO:0000256" key="7">
    <source>
        <dbReference type="SAM" id="MobiDB-lite"/>
    </source>
</evidence>
<evidence type="ECO:0000256" key="2">
    <source>
        <dbReference type="ARBA" id="ARBA00022723"/>
    </source>
</evidence>
<evidence type="ECO:0000256" key="1">
    <source>
        <dbReference type="ARBA" id="ARBA00010617"/>
    </source>
</evidence>
<dbReference type="GO" id="GO:0020037">
    <property type="term" value="F:heme binding"/>
    <property type="evidence" value="ECO:0007669"/>
    <property type="project" value="InterPro"/>
</dbReference>
<dbReference type="PANTHER" id="PTHR46300">
    <property type="entry name" value="P450, PUTATIVE (EUROFUNG)-RELATED-RELATED"/>
    <property type="match status" value="1"/>
</dbReference>
<evidence type="ECO:0000313" key="8">
    <source>
        <dbReference type="EMBL" id="KAK3361735.1"/>
    </source>
</evidence>
<reference evidence="8" key="1">
    <citation type="journal article" date="2023" name="Mol. Phylogenet. Evol.">
        <title>Genome-scale phylogeny and comparative genomics of the fungal order Sordariales.</title>
        <authorList>
            <person name="Hensen N."/>
            <person name="Bonometti L."/>
            <person name="Westerberg I."/>
            <person name="Brannstrom I.O."/>
            <person name="Guillou S."/>
            <person name="Cros-Aarteil S."/>
            <person name="Calhoun S."/>
            <person name="Haridas S."/>
            <person name="Kuo A."/>
            <person name="Mondo S."/>
            <person name="Pangilinan J."/>
            <person name="Riley R."/>
            <person name="LaButti K."/>
            <person name="Andreopoulos B."/>
            <person name="Lipzen A."/>
            <person name="Chen C."/>
            <person name="Yan M."/>
            <person name="Daum C."/>
            <person name="Ng V."/>
            <person name="Clum A."/>
            <person name="Steindorff A."/>
            <person name="Ohm R.A."/>
            <person name="Martin F."/>
            <person name="Silar P."/>
            <person name="Natvig D.O."/>
            <person name="Lalanne C."/>
            <person name="Gautier V."/>
            <person name="Ament-Velasquez S.L."/>
            <person name="Kruys A."/>
            <person name="Hutchinson M.I."/>
            <person name="Powell A.J."/>
            <person name="Barry K."/>
            <person name="Miller A.N."/>
            <person name="Grigoriev I.V."/>
            <person name="Debuchy R."/>
            <person name="Gladieux P."/>
            <person name="Hiltunen Thoren M."/>
            <person name="Johannesson H."/>
        </authorList>
    </citation>
    <scope>NUCLEOTIDE SEQUENCE</scope>
    <source>
        <strain evidence="8">CBS 958.72</strain>
    </source>
</reference>
<keyword evidence="2 6" id="KW-0479">Metal-binding</keyword>
<dbReference type="GO" id="GO:0016705">
    <property type="term" value="F:oxidoreductase activity, acting on paired donors, with incorporation or reduction of molecular oxygen"/>
    <property type="evidence" value="ECO:0007669"/>
    <property type="project" value="InterPro"/>
</dbReference>
<dbReference type="InterPro" id="IPR050364">
    <property type="entry name" value="Cytochrome_P450_fung"/>
</dbReference>
<dbReference type="GO" id="GO:0004497">
    <property type="term" value="F:monooxygenase activity"/>
    <property type="evidence" value="ECO:0007669"/>
    <property type="project" value="UniProtKB-KW"/>
</dbReference>
<dbReference type="GO" id="GO:0005506">
    <property type="term" value="F:iron ion binding"/>
    <property type="evidence" value="ECO:0007669"/>
    <property type="project" value="InterPro"/>
</dbReference>
<dbReference type="Gene3D" id="1.10.630.10">
    <property type="entry name" value="Cytochrome P450"/>
    <property type="match status" value="1"/>
</dbReference>
<gene>
    <name evidence="8" type="ORF">B0T24DRAFT_724865</name>
</gene>
<accession>A0AAE0MZ49</accession>
<keyword evidence="4 6" id="KW-0408">Iron</keyword>
<evidence type="ECO:0000256" key="5">
    <source>
        <dbReference type="ARBA" id="ARBA00023033"/>
    </source>
</evidence>
<dbReference type="InterPro" id="IPR017972">
    <property type="entry name" value="Cyt_P450_CS"/>
</dbReference>
<dbReference type="SUPFAM" id="SSF48264">
    <property type="entry name" value="Cytochrome P450"/>
    <property type="match status" value="1"/>
</dbReference>
<dbReference type="InterPro" id="IPR036396">
    <property type="entry name" value="Cyt_P450_sf"/>
</dbReference>
<dbReference type="EMBL" id="JAULSN010000011">
    <property type="protein sequence ID" value="KAK3361735.1"/>
    <property type="molecule type" value="Genomic_DNA"/>
</dbReference>
<protein>
    <submittedName>
        <fullName evidence="8">Cytochrome P450</fullName>
    </submittedName>
</protein>
<evidence type="ECO:0000256" key="6">
    <source>
        <dbReference type="RuleBase" id="RU000461"/>
    </source>
</evidence>
<feature type="region of interest" description="Disordered" evidence="7">
    <location>
        <begin position="372"/>
        <end position="410"/>
    </location>
</feature>
<evidence type="ECO:0000256" key="3">
    <source>
        <dbReference type="ARBA" id="ARBA00023002"/>
    </source>
</evidence>
<dbReference type="Pfam" id="PF00067">
    <property type="entry name" value="p450"/>
    <property type="match status" value="1"/>
</dbReference>
<dbReference type="PROSITE" id="PS00086">
    <property type="entry name" value="CYTOCHROME_P450"/>
    <property type="match status" value="1"/>
</dbReference>
<evidence type="ECO:0000256" key="4">
    <source>
        <dbReference type="ARBA" id="ARBA00023004"/>
    </source>
</evidence>
<keyword evidence="6" id="KW-0349">Heme</keyword>
<comment type="similarity">
    <text evidence="1 6">Belongs to the cytochrome P450 family.</text>
</comment>
<keyword evidence="5 6" id="KW-0503">Monooxygenase</keyword>
<keyword evidence="9" id="KW-1185">Reference proteome</keyword>
<comment type="caution">
    <text evidence="8">The sequence shown here is derived from an EMBL/GenBank/DDBJ whole genome shotgun (WGS) entry which is preliminary data.</text>
</comment>
<evidence type="ECO:0000313" key="9">
    <source>
        <dbReference type="Proteomes" id="UP001287356"/>
    </source>
</evidence>
<feature type="compositionally biased region" description="Low complexity" evidence="7">
    <location>
        <begin position="391"/>
        <end position="406"/>
    </location>
</feature>
<sequence length="438" mass="48879">MKGAKPPPGPKGWPFIGNALELATSNGNLIPIFNKWAKQYGPIVQFGLPGETHAVLSDDRIANELFVKRETWRRERKLIHTAVSITTNTKCQGFMAEEATLTLNDVLKTPSYFSNHFLRYSYGVLTRSILGFRVVSADDAFYPSNLFPFLRVLPKWLMPSLGKLKVLRKGIVEEQAELRCDIEKSIAAGSAPGNSVYRHFLENRSEYAVTDLEAAYTFNSMIGGGTRSPQNALLTFVDAVIGPDRLPTFDDIPQLPVVRAIVKEGIRYRTIMAELGIPHRLDRTTCLRANSSPRPFNPARWLDPAYATTNREPLTIYPNCQNFTPFGYGRRACPGYDFAERTFVIIRQARRETINRGPLSPPSEVLRLLSKERKQNPPKPEPPPQQKAADEAVTADSLTSASTSDSPKSDKLCWVCQRVNTSDGDSCNDCMTGTMFEG</sequence>
<reference evidence="8" key="2">
    <citation type="submission" date="2023-06" db="EMBL/GenBank/DDBJ databases">
        <authorList>
            <consortium name="Lawrence Berkeley National Laboratory"/>
            <person name="Haridas S."/>
            <person name="Hensen N."/>
            <person name="Bonometti L."/>
            <person name="Westerberg I."/>
            <person name="Brannstrom I.O."/>
            <person name="Guillou S."/>
            <person name="Cros-Aarteil S."/>
            <person name="Calhoun S."/>
            <person name="Kuo A."/>
            <person name="Mondo S."/>
            <person name="Pangilinan J."/>
            <person name="Riley R."/>
            <person name="Labutti K."/>
            <person name="Andreopoulos B."/>
            <person name="Lipzen A."/>
            <person name="Chen C."/>
            <person name="Yanf M."/>
            <person name="Daum C."/>
            <person name="Ng V."/>
            <person name="Clum A."/>
            <person name="Steindorff A."/>
            <person name="Ohm R."/>
            <person name="Martin F."/>
            <person name="Silar P."/>
            <person name="Natvig D."/>
            <person name="Lalanne C."/>
            <person name="Gautier V."/>
            <person name="Ament-Velasquez S.L."/>
            <person name="Kruys A."/>
            <person name="Hutchinson M.I."/>
            <person name="Powell A.J."/>
            <person name="Barry K."/>
            <person name="Miller A.N."/>
            <person name="Grigoriev I.V."/>
            <person name="Debuchy R."/>
            <person name="Gladieux P."/>
            <person name="Thoren M.H."/>
            <person name="Johannesson H."/>
        </authorList>
    </citation>
    <scope>NUCLEOTIDE SEQUENCE</scope>
    <source>
        <strain evidence="8">CBS 958.72</strain>
    </source>
</reference>
<dbReference type="PANTHER" id="PTHR46300:SF2">
    <property type="entry name" value="CYTOCHROME P450 MONOOXYGENASE ALNH-RELATED"/>
    <property type="match status" value="1"/>
</dbReference>
<keyword evidence="3 6" id="KW-0560">Oxidoreductase</keyword>
<proteinExistence type="inferred from homology"/>
<dbReference type="AlphaFoldDB" id="A0AAE0MZ49"/>
<dbReference type="Proteomes" id="UP001287356">
    <property type="component" value="Unassembled WGS sequence"/>
</dbReference>
<organism evidence="8 9">
    <name type="scientific">Lasiosphaeria ovina</name>
    <dbReference type="NCBI Taxonomy" id="92902"/>
    <lineage>
        <taxon>Eukaryota</taxon>
        <taxon>Fungi</taxon>
        <taxon>Dikarya</taxon>
        <taxon>Ascomycota</taxon>
        <taxon>Pezizomycotina</taxon>
        <taxon>Sordariomycetes</taxon>
        <taxon>Sordariomycetidae</taxon>
        <taxon>Sordariales</taxon>
        <taxon>Lasiosphaeriaceae</taxon>
        <taxon>Lasiosphaeria</taxon>
    </lineage>
</organism>
<name>A0AAE0MZ49_9PEZI</name>